<keyword evidence="2" id="KW-1185">Reference proteome</keyword>
<proteinExistence type="predicted"/>
<dbReference type="Proteomes" id="UP000054783">
    <property type="component" value="Unassembled WGS sequence"/>
</dbReference>
<dbReference type="PROSITE" id="PS51257">
    <property type="entry name" value="PROKAR_LIPOPROTEIN"/>
    <property type="match status" value="1"/>
</dbReference>
<protein>
    <submittedName>
        <fullName evidence="1">Uncharacterized protein</fullName>
    </submittedName>
</protein>
<organism evidence="1 2">
    <name type="scientific">Trichinella patagoniensis</name>
    <dbReference type="NCBI Taxonomy" id="990121"/>
    <lineage>
        <taxon>Eukaryota</taxon>
        <taxon>Metazoa</taxon>
        <taxon>Ecdysozoa</taxon>
        <taxon>Nematoda</taxon>
        <taxon>Enoplea</taxon>
        <taxon>Dorylaimia</taxon>
        <taxon>Trichinellida</taxon>
        <taxon>Trichinellidae</taxon>
        <taxon>Trichinella</taxon>
    </lineage>
</organism>
<evidence type="ECO:0000313" key="1">
    <source>
        <dbReference type="EMBL" id="KRY10296.1"/>
    </source>
</evidence>
<comment type="caution">
    <text evidence="1">The sequence shown here is derived from an EMBL/GenBank/DDBJ whole genome shotgun (WGS) entry which is preliminary data.</text>
</comment>
<dbReference type="EMBL" id="JYDQ01000236">
    <property type="protein sequence ID" value="KRY10296.1"/>
    <property type="molecule type" value="Genomic_DNA"/>
</dbReference>
<reference evidence="1 2" key="1">
    <citation type="submission" date="2015-01" db="EMBL/GenBank/DDBJ databases">
        <title>Evolution of Trichinella species and genotypes.</title>
        <authorList>
            <person name="Korhonen P.K."/>
            <person name="Edoardo P."/>
            <person name="Giuseppe L.R."/>
            <person name="Gasser R.B."/>
        </authorList>
    </citation>
    <scope>NUCLEOTIDE SEQUENCE [LARGE SCALE GENOMIC DNA]</scope>
    <source>
        <strain evidence="1">ISS2496</strain>
    </source>
</reference>
<dbReference type="AlphaFoldDB" id="A0A0V0ZD09"/>
<sequence>MKQLKASSTGRDMSRVFIVRPNFFSNSGSSACTSWLLAYSVPSDVSDSVVPPLGDGVIGESGAWTLVPVLTAEAVRSLSVGSLRPGKCLSKLAISLVMITLHWI</sequence>
<evidence type="ECO:0000313" key="2">
    <source>
        <dbReference type="Proteomes" id="UP000054783"/>
    </source>
</evidence>
<gene>
    <name evidence="1" type="ORF">T12_10559</name>
</gene>
<accession>A0A0V0ZD09</accession>
<name>A0A0V0ZD09_9BILA</name>